<dbReference type="SUPFAM" id="SSF52540">
    <property type="entry name" value="P-loop containing nucleoside triphosphate hydrolases"/>
    <property type="match status" value="1"/>
</dbReference>
<dbReference type="RefSeq" id="WP_169209642.1">
    <property type="nucleotide sequence ID" value="NZ_JAATNW010000002.1"/>
</dbReference>
<keyword evidence="3" id="KW-1185">Reference proteome</keyword>
<comment type="caution">
    <text evidence="2">The sequence shown here is derived from an EMBL/GenBank/DDBJ whole genome shotgun (WGS) entry which is preliminary data.</text>
</comment>
<dbReference type="EMBL" id="JAATNW010000002">
    <property type="protein sequence ID" value="NMH59063.1"/>
    <property type="molecule type" value="Genomic_DNA"/>
</dbReference>
<evidence type="ECO:0008006" key="4">
    <source>
        <dbReference type="Google" id="ProtNLM"/>
    </source>
</evidence>
<reference evidence="2 3" key="1">
    <citation type="submission" date="2020-03" db="EMBL/GenBank/DDBJ databases">
        <title>Alteromonas ponticola sp. nov., isolated from seawater.</title>
        <authorList>
            <person name="Yoon J.-H."/>
            <person name="Kim Y.-O."/>
        </authorList>
    </citation>
    <scope>NUCLEOTIDE SEQUENCE [LARGE SCALE GENOMIC DNA]</scope>
    <source>
        <strain evidence="2 3">MYP5</strain>
    </source>
</reference>
<dbReference type="PANTHER" id="PTHR36978">
    <property type="entry name" value="P-LOOP CONTAINING NUCLEOTIDE TRIPHOSPHATE HYDROLASE"/>
    <property type="match status" value="1"/>
</dbReference>
<gene>
    <name evidence="2" type="ORF">HCJ96_03390</name>
</gene>
<dbReference type="Gene3D" id="3.40.50.300">
    <property type="entry name" value="P-loop containing nucleotide triphosphate hydrolases"/>
    <property type="match status" value="1"/>
</dbReference>
<evidence type="ECO:0000256" key="1">
    <source>
        <dbReference type="SAM" id="MobiDB-lite"/>
    </source>
</evidence>
<feature type="region of interest" description="Disordered" evidence="1">
    <location>
        <begin position="180"/>
        <end position="203"/>
    </location>
</feature>
<proteinExistence type="predicted"/>
<evidence type="ECO:0000313" key="3">
    <source>
        <dbReference type="Proteomes" id="UP000709336"/>
    </source>
</evidence>
<organism evidence="2 3">
    <name type="scientific">Alteromonas ponticola</name>
    <dbReference type="NCBI Taxonomy" id="2720613"/>
    <lineage>
        <taxon>Bacteria</taxon>
        <taxon>Pseudomonadati</taxon>
        <taxon>Pseudomonadota</taxon>
        <taxon>Gammaproteobacteria</taxon>
        <taxon>Alteromonadales</taxon>
        <taxon>Alteromonadaceae</taxon>
        <taxon>Alteromonas/Salinimonas group</taxon>
        <taxon>Alteromonas</taxon>
    </lineage>
</organism>
<protein>
    <recommendedName>
        <fullName evidence="4">Sulfotransferase family protein</fullName>
    </recommendedName>
</protein>
<dbReference type="InterPro" id="IPR040632">
    <property type="entry name" value="Sulfotransfer_4"/>
</dbReference>
<dbReference type="Proteomes" id="UP000709336">
    <property type="component" value="Unassembled WGS sequence"/>
</dbReference>
<dbReference type="InterPro" id="IPR027417">
    <property type="entry name" value="P-loop_NTPase"/>
</dbReference>
<accession>A0ABX1QZY9</accession>
<evidence type="ECO:0000313" key="2">
    <source>
        <dbReference type="EMBL" id="NMH59063.1"/>
    </source>
</evidence>
<sequence length="203" mass="24478">MESLAFRIKRKLKHLARPKKYEGKVFCIGYNKTGTTSFGRAMRNFGYYHSSFNQNLWREDYKNQRIINVIDYTAKFDSLDDLPWLLIDMIPVLDKVFPNSKFVYLERDEESWKKSYYNWRIQIFNQKPDIEAQLKEFREHREFVQSYFKDAPQSKFISLDVRRKGELKKLADFLGKETSLDDFPHENKTLYGTPEWDKKQLSK</sequence>
<dbReference type="Pfam" id="PF17784">
    <property type="entry name" value="Sulfotransfer_4"/>
    <property type="match status" value="1"/>
</dbReference>
<dbReference type="PANTHER" id="PTHR36978:SF4">
    <property type="entry name" value="P-LOOP CONTAINING NUCLEOSIDE TRIPHOSPHATE HYDROLASE PROTEIN"/>
    <property type="match status" value="1"/>
</dbReference>
<name>A0ABX1QZY9_9ALTE</name>